<dbReference type="SUPFAM" id="SSF81321">
    <property type="entry name" value="Family A G protein-coupled receptor-like"/>
    <property type="match status" value="1"/>
</dbReference>
<evidence type="ECO:0000313" key="2">
    <source>
        <dbReference type="EMBL" id="CAI5439632.1"/>
    </source>
</evidence>
<organism evidence="2 3">
    <name type="scientific">Caenorhabditis angaria</name>
    <dbReference type="NCBI Taxonomy" id="860376"/>
    <lineage>
        <taxon>Eukaryota</taxon>
        <taxon>Metazoa</taxon>
        <taxon>Ecdysozoa</taxon>
        <taxon>Nematoda</taxon>
        <taxon>Chromadorea</taxon>
        <taxon>Rhabditida</taxon>
        <taxon>Rhabditina</taxon>
        <taxon>Rhabditomorpha</taxon>
        <taxon>Rhabditoidea</taxon>
        <taxon>Rhabditidae</taxon>
        <taxon>Peloderinae</taxon>
        <taxon>Caenorhabditis</taxon>
    </lineage>
</organism>
<dbReference type="OrthoDB" id="5792363at2759"/>
<dbReference type="Pfam" id="PF10326">
    <property type="entry name" value="7TM_GPCR_Str"/>
    <property type="match status" value="1"/>
</dbReference>
<dbReference type="GO" id="GO:0038022">
    <property type="term" value="F:G protein-coupled olfactory receptor activity"/>
    <property type="evidence" value="ECO:0007669"/>
    <property type="project" value="TreeGrafter"/>
</dbReference>
<dbReference type="GO" id="GO:0042048">
    <property type="term" value="P:olfactory behavior"/>
    <property type="evidence" value="ECO:0007669"/>
    <property type="project" value="TreeGrafter"/>
</dbReference>
<dbReference type="InterPro" id="IPR019428">
    <property type="entry name" value="7TM_GPCR_serpentine_rcpt_Str"/>
</dbReference>
<keyword evidence="3" id="KW-1185">Reference proteome</keyword>
<evidence type="ECO:0000313" key="3">
    <source>
        <dbReference type="Proteomes" id="UP001152747"/>
    </source>
</evidence>
<feature type="transmembrane region" description="Helical" evidence="1">
    <location>
        <begin position="43"/>
        <end position="67"/>
    </location>
</feature>
<feature type="transmembrane region" description="Helical" evidence="1">
    <location>
        <begin position="201"/>
        <end position="223"/>
    </location>
</feature>
<keyword evidence="1" id="KW-0812">Transmembrane</keyword>
<dbReference type="GO" id="GO:0005886">
    <property type="term" value="C:plasma membrane"/>
    <property type="evidence" value="ECO:0007669"/>
    <property type="project" value="TreeGrafter"/>
</dbReference>
<feature type="transmembrane region" description="Helical" evidence="1">
    <location>
        <begin position="131"/>
        <end position="152"/>
    </location>
</feature>
<dbReference type="AlphaFoldDB" id="A0A9P1I6J5"/>
<keyword evidence="1" id="KW-0472">Membrane</keyword>
<protein>
    <submittedName>
        <fullName evidence="2">Uncharacterized protein</fullName>
    </submittedName>
</protein>
<accession>A0A9P1I6J5</accession>
<gene>
    <name evidence="2" type="ORF">CAMP_LOCUS2269</name>
</gene>
<name>A0A9P1I6J5_9PELO</name>
<comment type="caution">
    <text evidence="2">The sequence shown here is derived from an EMBL/GenBank/DDBJ whole genome shotgun (WGS) entry which is preliminary data.</text>
</comment>
<dbReference type="Proteomes" id="UP001152747">
    <property type="component" value="Unassembled WGS sequence"/>
</dbReference>
<evidence type="ECO:0000256" key="1">
    <source>
        <dbReference type="SAM" id="Phobius"/>
    </source>
</evidence>
<feature type="transmembrane region" description="Helical" evidence="1">
    <location>
        <begin position="255"/>
        <end position="285"/>
    </location>
</feature>
<dbReference type="PANTHER" id="PTHR22943">
    <property type="entry name" value="7-TRANSMEMBRANE DOMAIN RECEPTOR C.ELEGANS"/>
    <property type="match status" value="1"/>
</dbReference>
<proteinExistence type="predicted"/>
<dbReference type="EMBL" id="CANHGI010000001">
    <property type="protein sequence ID" value="CAI5439632.1"/>
    <property type="molecule type" value="Genomic_DNA"/>
</dbReference>
<reference evidence="2" key="1">
    <citation type="submission" date="2022-11" db="EMBL/GenBank/DDBJ databases">
        <authorList>
            <person name="Kikuchi T."/>
        </authorList>
    </citation>
    <scope>NUCLEOTIDE SEQUENCE</scope>
    <source>
        <strain evidence="2">PS1010</strain>
    </source>
</reference>
<dbReference type="PANTHER" id="PTHR22943:SF248">
    <property type="entry name" value="SEVEN TM RECEPTOR"/>
    <property type="match status" value="1"/>
</dbReference>
<feature type="transmembrane region" description="Helical" evidence="1">
    <location>
        <begin position="87"/>
        <end position="111"/>
    </location>
</feature>
<sequence length="1118" mass="131968">MSWEHRVSQFQETSAGISILANLLLIFLIIFKSPKQIGPYKYLMIYISFFEICYSIMDVIMKPMIFSHASFFLVFSNFGKLPFSSEISYILFMIWTGFFGTFMAIFVLQFFYRYLVATKSSLSTFNDYRIIYWMIIPQISGIFWATFIHFLLHPNQNTENYIRNMLLVEFDWKIEETVYFGAYLYQLNENNNSYEFDWDSMIGIILGWIIVIISLVLVLFFAIKCYLNINSYFLNDNNNNNNMISKNLIRLQYQLFYALVTQTLIPVILMHIPIAIIFISTILAYDLSHTSSLFSITIALFPALDPFPCMIIIQNYRNVVSKVFFNVYSEGRFDEMFEDIMISILQVSSRTNGKFTEAMKNLQESITGTKMEIVVCGQVLSENSGPQKLFDYLNLESVKFSETLDEKPQYEYKESINHKWNAKLKIRLRSPMGFQMTRFISINATSAEMNLPIQLAHMKKLTFHRFEITGGCVGSENFDRSLIKDEWEPKTIKVRHSAREVMKIVAESITLYNQEWLFDDRSLIYNEKQLRLEFEDFNAFTDAFLDRYRRRNDLKVLPLTDEQKRMNHESKVETVIITESVDHMVFQTSQIFEKRRDESKKEIWHYLIEISCEEHNMEYWLIRRMHFRPSYEFINNKERNVELMTSDIGFLLEEIEITARNQSRVRAYFDIRRLKNVIKFESPYLIPKHISAKDVFLKYFTSPPSLIFDSCTTKLDDKKSDTEISAKFGCVHYYPKPNNKKDGYRHFNIEVSGELDPKRDIVKIHQLLIKDAVRAGVNSKGVKARDWALTVSKLLVGTSSLEYQNWESSMKYFADIMLNFSGDLDDFNSSRILPLDSSMLSHPQRTDHIDEFMNKFELPFIDNGGSTDYTYHEKFEAIIEANPNIHAKYDYNEFRIYLQYFASYNKLRRDYFVNNRDKRLDMKILTNEPNHFALTITMVFDNFILNKNQSSGDFYTFMMKVIKIRDDWKISNMIITPPFLLLDTDTLQKRSATNHREIINQEFLSVLQSVENVYQEPSPDMIKFDKCQLDTSNLSAFEAHNKFLQFCRYLRQQNFTTPITSSIRQESEDLDQYKFIITYKYAIAKVSKYVEIEFVTEYEQKLGLYNNKKIILSCPVTV</sequence>
<feature type="transmembrane region" description="Helical" evidence="1">
    <location>
        <begin position="13"/>
        <end position="31"/>
    </location>
</feature>
<keyword evidence="1" id="KW-1133">Transmembrane helix</keyword>